<sequence>MQKQHSDLPFDSKVWYAIIMSFSSTFNVTYPELTYASGEARFTLSTDGGHVASFLAQCSASLADKSPRLLEYFSRLLPYLSLSQGLCAGAAPREVPAGLIKLQNSSSLKHESDKILFGNISIHLS</sequence>
<evidence type="ECO:0000313" key="2">
    <source>
        <dbReference type="Proteomes" id="UP001266305"/>
    </source>
</evidence>
<organism evidence="1 2">
    <name type="scientific">Saguinus oedipus</name>
    <name type="common">Cotton-top tamarin</name>
    <name type="synonym">Oedipomidas oedipus</name>
    <dbReference type="NCBI Taxonomy" id="9490"/>
    <lineage>
        <taxon>Eukaryota</taxon>
        <taxon>Metazoa</taxon>
        <taxon>Chordata</taxon>
        <taxon>Craniata</taxon>
        <taxon>Vertebrata</taxon>
        <taxon>Euteleostomi</taxon>
        <taxon>Mammalia</taxon>
        <taxon>Eutheria</taxon>
        <taxon>Euarchontoglires</taxon>
        <taxon>Primates</taxon>
        <taxon>Haplorrhini</taxon>
        <taxon>Platyrrhini</taxon>
        <taxon>Cebidae</taxon>
        <taxon>Callitrichinae</taxon>
        <taxon>Saguinus</taxon>
    </lineage>
</organism>
<protein>
    <submittedName>
        <fullName evidence="1">Uncharacterized protein</fullName>
    </submittedName>
</protein>
<proteinExistence type="predicted"/>
<dbReference type="Proteomes" id="UP001266305">
    <property type="component" value="Unassembled WGS sequence"/>
</dbReference>
<name>A0ABQ9TCG6_SAGOE</name>
<dbReference type="EMBL" id="JASSZA010000051">
    <property type="protein sequence ID" value="KAK2081892.1"/>
    <property type="molecule type" value="Genomic_DNA"/>
</dbReference>
<gene>
    <name evidence="1" type="ORF">P7K49_039953</name>
</gene>
<accession>A0ABQ9TCG6</accession>
<keyword evidence="2" id="KW-1185">Reference proteome</keyword>
<evidence type="ECO:0000313" key="1">
    <source>
        <dbReference type="EMBL" id="KAK2081892.1"/>
    </source>
</evidence>
<reference evidence="1 2" key="1">
    <citation type="submission" date="2023-05" db="EMBL/GenBank/DDBJ databases">
        <title>B98-5 Cell Line De Novo Hybrid Assembly: An Optical Mapping Approach.</title>
        <authorList>
            <person name="Kananen K."/>
            <person name="Auerbach J.A."/>
            <person name="Kautto E."/>
            <person name="Blachly J.S."/>
        </authorList>
    </citation>
    <scope>NUCLEOTIDE SEQUENCE [LARGE SCALE GENOMIC DNA]</scope>
    <source>
        <strain evidence="1">B95-8</strain>
        <tissue evidence="1">Cell line</tissue>
    </source>
</reference>
<comment type="caution">
    <text evidence="1">The sequence shown here is derived from an EMBL/GenBank/DDBJ whole genome shotgun (WGS) entry which is preliminary data.</text>
</comment>